<keyword evidence="7" id="KW-0249">Electron transport</keyword>
<evidence type="ECO:0000313" key="11">
    <source>
        <dbReference type="EMBL" id="CAF3666425.1"/>
    </source>
</evidence>
<accession>A0A813Y892</accession>
<dbReference type="InterPro" id="IPR019377">
    <property type="entry name" value="NADH_UbQ_OxRdtase_su10"/>
</dbReference>
<proteinExistence type="inferred from homology"/>
<dbReference type="Proteomes" id="UP000681722">
    <property type="component" value="Unassembled WGS sequence"/>
</dbReference>
<evidence type="ECO:0000256" key="9">
    <source>
        <dbReference type="ARBA" id="ARBA00023136"/>
    </source>
</evidence>
<dbReference type="Pfam" id="PF10249">
    <property type="entry name" value="NDUFB10"/>
    <property type="match status" value="1"/>
</dbReference>
<protein>
    <recommendedName>
        <fullName evidence="3">NADH dehydrogenase [ubiquinone] 1 beta subcomplex subunit 10</fullName>
    </recommendedName>
</protein>
<name>A0A813Y892_9BILA</name>
<dbReference type="Proteomes" id="UP000663829">
    <property type="component" value="Unassembled WGS sequence"/>
</dbReference>
<dbReference type="OrthoDB" id="6017729at2759"/>
<dbReference type="AlphaFoldDB" id="A0A813Y892"/>
<keyword evidence="9" id="KW-0472">Membrane</keyword>
<comment type="subcellular location">
    <subcellularLocation>
        <location evidence="1">Mitochondrion inner membrane</location>
        <topology evidence="1">Peripheral membrane protein</topology>
        <orientation evidence="1">Matrix side</orientation>
    </subcellularLocation>
</comment>
<sequence length="186" mass="22877">MPEPTHEHIYGVNKWQDFSRRVFDYMYFYPVEWFHENIVERLRGPSYPYYHRKFNPVKTIDECEIDDKVCFYEANQVYERDKRIDTIILDILFTRAARCSIYEGKLDQDTTCRKELDDLFQARCNYYQKYGEMGVPHSVIDAYMKQKHHMVYMRRHPDYDFTGIDDQRKFEQERKANMKKIRQPLH</sequence>
<organism evidence="10 12">
    <name type="scientific">Didymodactylos carnosus</name>
    <dbReference type="NCBI Taxonomy" id="1234261"/>
    <lineage>
        <taxon>Eukaryota</taxon>
        <taxon>Metazoa</taxon>
        <taxon>Spiralia</taxon>
        <taxon>Gnathifera</taxon>
        <taxon>Rotifera</taxon>
        <taxon>Eurotatoria</taxon>
        <taxon>Bdelloidea</taxon>
        <taxon>Philodinida</taxon>
        <taxon>Philodinidae</taxon>
        <taxon>Didymodactylos</taxon>
    </lineage>
</organism>
<evidence type="ECO:0000256" key="8">
    <source>
        <dbReference type="ARBA" id="ARBA00023128"/>
    </source>
</evidence>
<evidence type="ECO:0000256" key="5">
    <source>
        <dbReference type="ARBA" id="ARBA00022660"/>
    </source>
</evidence>
<dbReference type="EMBL" id="CAJNOQ010001244">
    <property type="protein sequence ID" value="CAF0880098.1"/>
    <property type="molecule type" value="Genomic_DNA"/>
</dbReference>
<evidence type="ECO:0000313" key="10">
    <source>
        <dbReference type="EMBL" id="CAF0880098.1"/>
    </source>
</evidence>
<keyword evidence="12" id="KW-1185">Reference proteome</keyword>
<evidence type="ECO:0000256" key="2">
    <source>
        <dbReference type="ARBA" id="ARBA00008317"/>
    </source>
</evidence>
<gene>
    <name evidence="10" type="ORF">GPM918_LOCUS7564</name>
    <name evidence="11" type="ORF">SRO942_LOCUS7564</name>
</gene>
<evidence type="ECO:0000256" key="1">
    <source>
        <dbReference type="ARBA" id="ARBA00004443"/>
    </source>
</evidence>
<evidence type="ECO:0000256" key="7">
    <source>
        <dbReference type="ARBA" id="ARBA00022982"/>
    </source>
</evidence>
<evidence type="ECO:0000256" key="6">
    <source>
        <dbReference type="ARBA" id="ARBA00022792"/>
    </source>
</evidence>
<comment type="caution">
    <text evidence="10">The sequence shown here is derived from an EMBL/GenBank/DDBJ whole genome shotgun (WGS) entry which is preliminary data.</text>
</comment>
<dbReference type="InterPro" id="IPR039993">
    <property type="entry name" value="NDUFB10"/>
</dbReference>
<dbReference type="PANTHER" id="PTHR13094:SF1">
    <property type="entry name" value="NADH DEHYDROGENASE [UBIQUINONE] 1 BETA SUBCOMPLEX SUBUNIT 10"/>
    <property type="match status" value="1"/>
</dbReference>
<evidence type="ECO:0000256" key="3">
    <source>
        <dbReference type="ARBA" id="ARBA00014109"/>
    </source>
</evidence>
<keyword evidence="5" id="KW-0679">Respiratory chain</keyword>
<evidence type="ECO:0000256" key="4">
    <source>
        <dbReference type="ARBA" id="ARBA00022448"/>
    </source>
</evidence>
<keyword evidence="4" id="KW-0813">Transport</keyword>
<comment type="similarity">
    <text evidence="2">Belongs to the complex I NDUFB10 subunit family.</text>
</comment>
<dbReference type="GO" id="GO:0005743">
    <property type="term" value="C:mitochondrial inner membrane"/>
    <property type="evidence" value="ECO:0007669"/>
    <property type="project" value="UniProtKB-SubCell"/>
</dbReference>
<dbReference type="EMBL" id="CAJOBC010001244">
    <property type="protein sequence ID" value="CAF3666425.1"/>
    <property type="molecule type" value="Genomic_DNA"/>
</dbReference>
<reference evidence="10" key="1">
    <citation type="submission" date="2021-02" db="EMBL/GenBank/DDBJ databases">
        <authorList>
            <person name="Nowell W R."/>
        </authorList>
    </citation>
    <scope>NUCLEOTIDE SEQUENCE</scope>
</reference>
<evidence type="ECO:0000313" key="12">
    <source>
        <dbReference type="Proteomes" id="UP000663829"/>
    </source>
</evidence>
<dbReference type="PANTHER" id="PTHR13094">
    <property type="entry name" value="NADH-UBIQUINONE OXIDOREDUCTASE PDSW SUBUNIT"/>
    <property type="match status" value="1"/>
</dbReference>
<keyword evidence="6" id="KW-0999">Mitochondrion inner membrane</keyword>
<keyword evidence="8" id="KW-0496">Mitochondrion</keyword>
<dbReference type="GO" id="GO:0045271">
    <property type="term" value="C:respiratory chain complex I"/>
    <property type="evidence" value="ECO:0007669"/>
    <property type="project" value="UniProtKB-ARBA"/>
</dbReference>